<keyword evidence="2" id="KW-1133">Transmembrane helix</keyword>
<comment type="caution">
    <text evidence="3">The sequence shown here is derived from an EMBL/GenBank/DDBJ whole genome shotgun (WGS) entry which is preliminary data.</text>
</comment>
<keyword evidence="2" id="KW-0812">Transmembrane</keyword>
<evidence type="ECO:0008006" key="5">
    <source>
        <dbReference type="Google" id="ProtNLM"/>
    </source>
</evidence>
<dbReference type="Proteomes" id="UP001157138">
    <property type="component" value="Unassembled WGS sequence"/>
</dbReference>
<feature type="transmembrane region" description="Helical" evidence="2">
    <location>
        <begin position="150"/>
        <end position="169"/>
    </location>
</feature>
<feature type="compositionally biased region" description="Polar residues" evidence="1">
    <location>
        <begin position="1"/>
        <end position="11"/>
    </location>
</feature>
<reference evidence="4" key="1">
    <citation type="journal article" date="2019" name="Int. J. Syst. Evol. Microbiol.">
        <title>The Global Catalogue of Microorganisms (GCM) 10K type strain sequencing project: providing services to taxonomists for standard genome sequencing and annotation.</title>
        <authorList>
            <consortium name="The Broad Institute Genomics Platform"/>
            <consortium name="The Broad Institute Genome Sequencing Center for Infectious Disease"/>
            <person name="Wu L."/>
            <person name="Ma J."/>
        </authorList>
    </citation>
    <scope>NUCLEOTIDE SEQUENCE [LARGE SCALE GENOMIC DNA]</scope>
    <source>
        <strain evidence="4">NBRC 108723</strain>
    </source>
</reference>
<gene>
    <name evidence="3" type="ORF">GCM10007938_18090</name>
</gene>
<evidence type="ECO:0000313" key="4">
    <source>
        <dbReference type="Proteomes" id="UP001157138"/>
    </source>
</evidence>
<protein>
    <recommendedName>
        <fullName evidence="5">DUF2335 domain-containing protein</fullName>
    </recommendedName>
</protein>
<feature type="region of interest" description="Disordered" evidence="1">
    <location>
        <begin position="1"/>
        <end position="27"/>
    </location>
</feature>
<feature type="compositionally biased region" description="Low complexity" evidence="1">
    <location>
        <begin position="13"/>
        <end position="26"/>
    </location>
</feature>
<dbReference type="RefSeq" id="WP_284191927.1">
    <property type="nucleotide sequence ID" value="NZ_BSPW01000032.1"/>
</dbReference>
<feature type="transmembrane region" description="Helical" evidence="2">
    <location>
        <begin position="122"/>
        <end position="144"/>
    </location>
</feature>
<dbReference type="InterPro" id="IPR019284">
    <property type="entry name" value="RP532"/>
</dbReference>
<proteinExistence type="predicted"/>
<accession>A0ABQ6EZF6</accession>
<keyword evidence="4" id="KW-1185">Reference proteome</keyword>
<organism evidence="3 4">
    <name type="scientific">Vibrio zhanjiangensis</name>
    <dbReference type="NCBI Taxonomy" id="1046128"/>
    <lineage>
        <taxon>Bacteria</taxon>
        <taxon>Pseudomonadati</taxon>
        <taxon>Pseudomonadota</taxon>
        <taxon>Gammaproteobacteria</taxon>
        <taxon>Vibrionales</taxon>
        <taxon>Vibrionaceae</taxon>
        <taxon>Vibrio</taxon>
    </lineage>
</organism>
<evidence type="ECO:0000256" key="2">
    <source>
        <dbReference type="SAM" id="Phobius"/>
    </source>
</evidence>
<sequence>MQQDKVSNKNLPQDEQTTQEVEQDVQPLDVLINENPELAEAVHQDPKVGEFLEKSPELQRALLQITHQQHFSGPMPPPHLLAEYEKLVPGISKELFTGVQEDSKHLRTMETGALNAKRIESVLGQVFGFLIGLFAIGCGTYAAVNGAQVAASFIGGGGVAALVAVFVLGKKPNPPQKPSE</sequence>
<evidence type="ECO:0000256" key="1">
    <source>
        <dbReference type="SAM" id="MobiDB-lite"/>
    </source>
</evidence>
<dbReference type="Pfam" id="PF10097">
    <property type="entry name" value="DUF2335"/>
    <property type="match status" value="1"/>
</dbReference>
<dbReference type="EMBL" id="BSPW01000032">
    <property type="protein sequence ID" value="GLT18031.1"/>
    <property type="molecule type" value="Genomic_DNA"/>
</dbReference>
<keyword evidence="2" id="KW-0472">Membrane</keyword>
<evidence type="ECO:0000313" key="3">
    <source>
        <dbReference type="EMBL" id="GLT18031.1"/>
    </source>
</evidence>
<name>A0ABQ6EZF6_9VIBR</name>